<evidence type="ECO:0000313" key="2">
    <source>
        <dbReference type="Proteomes" id="UP000805649"/>
    </source>
</evidence>
<accession>A0ACC3YPQ6</accession>
<protein>
    <submittedName>
        <fullName evidence="1">Cvnh domain-containing protein</fullName>
    </submittedName>
</protein>
<name>A0ACC3YPQ6_COLTU</name>
<dbReference type="Proteomes" id="UP000805649">
    <property type="component" value="Unassembled WGS sequence"/>
</dbReference>
<evidence type="ECO:0000313" key="1">
    <source>
        <dbReference type="EMBL" id="KAL0933890.1"/>
    </source>
</evidence>
<comment type="caution">
    <text evidence="1">The sequence shown here is derived from an EMBL/GenBank/DDBJ whole genome shotgun (WGS) entry which is preliminary data.</text>
</comment>
<proteinExistence type="predicted"/>
<dbReference type="EMBL" id="VUJX02000007">
    <property type="protein sequence ID" value="KAL0933890.1"/>
    <property type="molecule type" value="Genomic_DNA"/>
</dbReference>
<gene>
    <name evidence="1" type="ORF">CTRU02_210689</name>
</gene>
<organism evidence="1 2">
    <name type="scientific">Colletotrichum truncatum</name>
    <name type="common">Anthracnose fungus</name>
    <name type="synonym">Colletotrichum capsici</name>
    <dbReference type="NCBI Taxonomy" id="5467"/>
    <lineage>
        <taxon>Eukaryota</taxon>
        <taxon>Fungi</taxon>
        <taxon>Dikarya</taxon>
        <taxon>Ascomycota</taxon>
        <taxon>Pezizomycotina</taxon>
        <taxon>Sordariomycetes</taxon>
        <taxon>Hypocreomycetidae</taxon>
        <taxon>Glomerellales</taxon>
        <taxon>Glomerellaceae</taxon>
        <taxon>Colletotrichum</taxon>
        <taxon>Colletotrichum truncatum species complex</taxon>
    </lineage>
</organism>
<reference evidence="1 2" key="1">
    <citation type="journal article" date="2020" name="Phytopathology">
        <title>Genome Sequence Resources of Colletotrichum truncatum, C. plurivorum, C. musicola, and C. sojae: Four Species Pathogenic to Soybean (Glycine max).</title>
        <authorList>
            <person name="Rogerio F."/>
            <person name="Boufleur T.R."/>
            <person name="Ciampi-Guillardi M."/>
            <person name="Sukno S.A."/>
            <person name="Thon M.R."/>
            <person name="Massola Junior N.S."/>
            <person name="Baroncelli R."/>
        </authorList>
    </citation>
    <scope>NUCLEOTIDE SEQUENCE [LARGE SCALE GENOMIC DNA]</scope>
    <source>
        <strain evidence="1 2">CMES1059</strain>
    </source>
</reference>
<keyword evidence="2" id="KW-1185">Reference proteome</keyword>
<sequence>MISLRLLITFAVATFASDFGKTCRDEHIDPNTEVLSASCDTGDGRGTLKSTSINLNDCFGWSDNKIQQVRQGHFGDTCDDCFSYRVPDPLYGVFGVTRVWMNCICNGGLTDSSINLDSTLLTNKFGTLVCTR</sequence>